<keyword evidence="5 6" id="KW-0472">Membrane</keyword>
<name>A0AAN5KQT1_LEGPN</name>
<dbReference type="AlphaFoldDB" id="A0AAN5KQT1"/>
<evidence type="ECO:0000313" key="8">
    <source>
        <dbReference type="Proteomes" id="UP000861567"/>
    </source>
</evidence>
<feature type="transmembrane region" description="Helical" evidence="6">
    <location>
        <begin position="317"/>
        <end position="343"/>
    </location>
</feature>
<keyword evidence="2" id="KW-1003">Cell membrane</keyword>
<keyword evidence="3 6" id="KW-0812">Transmembrane</keyword>
<gene>
    <name evidence="7" type="ORF">I8Y58_001290</name>
</gene>
<accession>A0AAN5KQT1</accession>
<dbReference type="Pfam" id="PF02690">
    <property type="entry name" value="Na_Pi_cotrans"/>
    <property type="match status" value="2"/>
</dbReference>
<feature type="transmembrane region" description="Helical" evidence="6">
    <location>
        <begin position="28"/>
        <end position="49"/>
    </location>
</feature>
<evidence type="ECO:0000256" key="3">
    <source>
        <dbReference type="ARBA" id="ARBA00022692"/>
    </source>
</evidence>
<feature type="transmembrane region" description="Helical" evidence="6">
    <location>
        <begin position="80"/>
        <end position="100"/>
    </location>
</feature>
<dbReference type="InterPro" id="IPR003841">
    <property type="entry name" value="Na/Pi_transpt"/>
</dbReference>
<feature type="transmembrane region" description="Helical" evidence="6">
    <location>
        <begin position="199"/>
        <end position="221"/>
    </location>
</feature>
<evidence type="ECO:0000256" key="5">
    <source>
        <dbReference type="ARBA" id="ARBA00023136"/>
    </source>
</evidence>
<feature type="transmembrane region" description="Helical" evidence="6">
    <location>
        <begin position="364"/>
        <end position="384"/>
    </location>
</feature>
<comment type="subcellular location">
    <subcellularLocation>
        <location evidence="1">Cell membrane</location>
        <topology evidence="1">Multi-pass membrane protein</topology>
    </subcellularLocation>
</comment>
<feature type="transmembrane region" description="Helical" evidence="6">
    <location>
        <begin position="135"/>
        <end position="159"/>
    </location>
</feature>
<dbReference type="GO" id="GO:0005436">
    <property type="term" value="F:sodium:phosphate symporter activity"/>
    <property type="evidence" value="ECO:0007669"/>
    <property type="project" value="InterPro"/>
</dbReference>
<evidence type="ECO:0000256" key="1">
    <source>
        <dbReference type="ARBA" id="ARBA00004651"/>
    </source>
</evidence>
<proteinExistence type="predicted"/>
<dbReference type="EMBL" id="DACSEI010000010">
    <property type="protein sequence ID" value="HAT1596071.1"/>
    <property type="molecule type" value="Genomic_DNA"/>
</dbReference>
<feature type="transmembrane region" description="Helical" evidence="6">
    <location>
        <begin position="292"/>
        <end position="311"/>
    </location>
</feature>
<evidence type="ECO:0000256" key="6">
    <source>
        <dbReference type="SAM" id="Phobius"/>
    </source>
</evidence>
<dbReference type="Proteomes" id="UP000861567">
    <property type="component" value="Unassembled WGS sequence"/>
</dbReference>
<organism evidence="7 8">
    <name type="scientific">Legionella pneumophila</name>
    <dbReference type="NCBI Taxonomy" id="446"/>
    <lineage>
        <taxon>Bacteria</taxon>
        <taxon>Pseudomonadati</taxon>
        <taxon>Pseudomonadota</taxon>
        <taxon>Gammaproteobacteria</taxon>
        <taxon>Legionellales</taxon>
        <taxon>Legionellaceae</taxon>
        <taxon>Legionella</taxon>
    </lineage>
</organism>
<feature type="transmembrane region" description="Helical" evidence="6">
    <location>
        <begin position="105"/>
        <end position="123"/>
    </location>
</feature>
<reference evidence="7" key="1">
    <citation type="journal article" date="2018" name="Genome Biol.">
        <title>SKESA: strategic k-mer extension for scrupulous assemblies.</title>
        <authorList>
            <person name="Souvorov A."/>
            <person name="Agarwala R."/>
            <person name="Lipman D.J."/>
        </authorList>
    </citation>
    <scope>NUCLEOTIDE SEQUENCE</scope>
    <source>
        <strain evidence="7">D3612</strain>
    </source>
</reference>
<dbReference type="GO" id="GO:0044341">
    <property type="term" value="P:sodium-dependent phosphate transport"/>
    <property type="evidence" value="ECO:0007669"/>
    <property type="project" value="InterPro"/>
</dbReference>
<evidence type="ECO:0000313" key="7">
    <source>
        <dbReference type="EMBL" id="HAT1596071.1"/>
    </source>
</evidence>
<dbReference type="PANTHER" id="PTHR10010">
    <property type="entry name" value="SOLUTE CARRIER FAMILY 34 SODIUM PHOSPHATE , MEMBER 2-RELATED"/>
    <property type="match status" value="1"/>
</dbReference>
<feature type="transmembrane region" description="Helical" evidence="6">
    <location>
        <begin position="254"/>
        <end position="280"/>
    </location>
</feature>
<dbReference type="GO" id="GO:0005886">
    <property type="term" value="C:plasma membrane"/>
    <property type="evidence" value="ECO:0007669"/>
    <property type="project" value="UniProtKB-SubCell"/>
</dbReference>
<comment type="caution">
    <text evidence="7">The sequence shown here is derived from an EMBL/GenBank/DDBJ whole genome shotgun (WGS) entry which is preliminary data.</text>
</comment>
<protein>
    <submittedName>
        <fullName evidence="7">Uncharacterized protein</fullName>
    </submittedName>
</protein>
<evidence type="ECO:0000256" key="4">
    <source>
        <dbReference type="ARBA" id="ARBA00022989"/>
    </source>
</evidence>
<keyword evidence="4 6" id="KW-1133">Transmembrane helix</keyword>
<sequence length="385" mass="43864">MQQTKLFAFYKEWQKKYKKLKKNKKFQVLQLFLIIYIFIFAIFLMTFVAESLGKQEARSILLASDNALAGFSGGWLSAELVQSASIIAILTSIFLGANLLDLLQAFYIMLGLVFGNSFTPLLASVLSPRKKYERLYYGFELAVANIIYNLHLIVIVFILEKTTHFYTYSGQLSRNWFEGIPYLKNIPDLIEILATPLKFIFFIDYWPLLLIFIFSILLFLFSMNQFGDLMANYYGGVKRAQKKIQTKFNNDWQIFGFGLLCSLMIPSASLLVTIIVPLAVKRIVTLRQTIPYIIAVNIGTYFDVLFAGFASGKPGSIAGSITLTLISLTGFLFIIKGIGVNSINFITKFLTQKLLKIRSRLEMIWFTIGYILMPILLLLLALLFQ</sequence>
<reference evidence="7" key="2">
    <citation type="submission" date="2020-11" db="EMBL/GenBank/DDBJ databases">
        <authorList>
            <consortium name="NCBI Pathogen Detection Project"/>
        </authorList>
    </citation>
    <scope>NUCLEOTIDE SEQUENCE</scope>
    <source>
        <strain evidence="7">D3612</strain>
    </source>
</reference>
<evidence type="ECO:0000256" key="2">
    <source>
        <dbReference type="ARBA" id="ARBA00022475"/>
    </source>
</evidence>
<dbReference type="PANTHER" id="PTHR10010:SF46">
    <property type="entry name" value="SODIUM-DEPENDENT PHOSPHATE TRANSPORT PROTEIN 2B"/>
    <property type="match status" value="1"/>
</dbReference>